<dbReference type="InterPro" id="IPR051333">
    <property type="entry name" value="CLIP_Serine_Protease"/>
</dbReference>
<evidence type="ECO:0000256" key="2">
    <source>
        <dbReference type="SAM" id="Phobius"/>
    </source>
</evidence>
<dbReference type="InterPro" id="IPR009003">
    <property type="entry name" value="Peptidase_S1_PA"/>
</dbReference>
<dbReference type="SMART" id="SM00020">
    <property type="entry name" value="Tryp_SPc"/>
    <property type="match status" value="1"/>
</dbReference>
<reference evidence="4" key="2">
    <citation type="submission" date="2020-05" db="UniProtKB">
        <authorList>
            <consortium name="EnsemblMetazoa"/>
        </authorList>
    </citation>
    <scope>IDENTIFICATION</scope>
    <source>
        <strain evidence="4">IAEA</strain>
    </source>
</reference>
<evidence type="ECO:0000259" key="3">
    <source>
        <dbReference type="PROSITE" id="PS50240"/>
    </source>
</evidence>
<dbReference type="GO" id="GO:0004252">
    <property type="term" value="F:serine-type endopeptidase activity"/>
    <property type="evidence" value="ECO:0007669"/>
    <property type="project" value="InterPro"/>
</dbReference>
<dbReference type="AlphaFoldDB" id="A0A1A9WM47"/>
<feature type="domain" description="Peptidase S1" evidence="3">
    <location>
        <begin position="198"/>
        <end position="428"/>
    </location>
</feature>
<dbReference type="SUPFAM" id="SSF50494">
    <property type="entry name" value="Trypsin-like serine proteases"/>
    <property type="match status" value="1"/>
</dbReference>
<keyword evidence="2" id="KW-0472">Membrane</keyword>
<dbReference type="EnsemblMetazoa" id="GBRI024601-RA">
    <property type="protein sequence ID" value="GBRI024601-PA"/>
    <property type="gene ID" value="GBRI024601"/>
</dbReference>
<keyword evidence="5" id="KW-1185">Reference proteome</keyword>
<dbReference type="Pfam" id="PF00089">
    <property type="entry name" value="Trypsin"/>
    <property type="match status" value="1"/>
</dbReference>
<sequence length="431" mass="48462">MPANSKLGHDNRKQLVNAVAVAVAIRQNLMMSAQERSNFFIKYPPKNVPPPPVGIVIRPIIKADHTGKNAAKPAIIIPSEAPAKFKKKNVGFFKSTAVAEGNSFNFITKEIRLVAIITMKKSYFFVFIFAIAIIVNRSSNYTVLATETVTSATEETTTLTEEDVTTSASETEGETDKSLNLNDEEGETKKPLNLDDDIASAEEDFTFTYVKPVPAILDSAPYIVAIEHNNGFCEGAIIAPNWILSTAYCLNDGELKIYAGIHWLRNEKYAEIRLINVTDVIKHPDYKTEKQSGPYNIGLVYVKERFRFTTAVNKIDLSRYEYKRKGVIYTWGNVEELTTLNVVVLSNTECKQFWKTNLHDENICTHEDNSFDSTCGGNTGSPLIYPHPNRPKLLGVLSFVSRNCNETLLPVVYTSVYHYRNWIKNTMKTKH</sequence>
<evidence type="ECO:0000313" key="4">
    <source>
        <dbReference type="EnsemblMetazoa" id="GBRI024601-PA"/>
    </source>
</evidence>
<evidence type="ECO:0000313" key="5">
    <source>
        <dbReference type="Proteomes" id="UP000091820"/>
    </source>
</evidence>
<dbReference type="STRING" id="37001.A0A1A9WM47"/>
<dbReference type="Proteomes" id="UP000091820">
    <property type="component" value="Unassembled WGS sequence"/>
</dbReference>
<dbReference type="VEuPathDB" id="VectorBase:GBRI024601"/>
<proteinExistence type="predicted"/>
<feature type="region of interest" description="Disordered" evidence="1">
    <location>
        <begin position="154"/>
        <end position="188"/>
    </location>
</feature>
<evidence type="ECO:0000256" key="1">
    <source>
        <dbReference type="SAM" id="MobiDB-lite"/>
    </source>
</evidence>
<dbReference type="InterPro" id="IPR001254">
    <property type="entry name" value="Trypsin_dom"/>
</dbReference>
<feature type="transmembrane region" description="Helical" evidence="2">
    <location>
        <begin position="113"/>
        <end position="135"/>
    </location>
</feature>
<dbReference type="PANTHER" id="PTHR24260">
    <property type="match status" value="1"/>
</dbReference>
<dbReference type="GO" id="GO:0006508">
    <property type="term" value="P:proteolysis"/>
    <property type="evidence" value="ECO:0007669"/>
    <property type="project" value="InterPro"/>
</dbReference>
<organism evidence="4 5">
    <name type="scientific">Glossina brevipalpis</name>
    <dbReference type="NCBI Taxonomy" id="37001"/>
    <lineage>
        <taxon>Eukaryota</taxon>
        <taxon>Metazoa</taxon>
        <taxon>Ecdysozoa</taxon>
        <taxon>Arthropoda</taxon>
        <taxon>Hexapoda</taxon>
        <taxon>Insecta</taxon>
        <taxon>Pterygota</taxon>
        <taxon>Neoptera</taxon>
        <taxon>Endopterygota</taxon>
        <taxon>Diptera</taxon>
        <taxon>Brachycera</taxon>
        <taxon>Muscomorpha</taxon>
        <taxon>Hippoboscoidea</taxon>
        <taxon>Glossinidae</taxon>
        <taxon>Glossina</taxon>
    </lineage>
</organism>
<dbReference type="InterPro" id="IPR043504">
    <property type="entry name" value="Peptidase_S1_PA_chymotrypsin"/>
</dbReference>
<reference evidence="5" key="1">
    <citation type="submission" date="2014-03" db="EMBL/GenBank/DDBJ databases">
        <authorList>
            <person name="Aksoy S."/>
            <person name="Warren W."/>
            <person name="Wilson R.K."/>
        </authorList>
    </citation>
    <scope>NUCLEOTIDE SEQUENCE [LARGE SCALE GENOMIC DNA]</scope>
    <source>
        <strain evidence="5">IAEA</strain>
    </source>
</reference>
<dbReference type="PANTHER" id="PTHR24260:SF136">
    <property type="entry name" value="GH08193P-RELATED"/>
    <property type="match status" value="1"/>
</dbReference>
<protein>
    <recommendedName>
        <fullName evidence="3">Peptidase S1 domain-containing protein</fullName>
    </recommendedName>
</protein>
<accession>A0A1A9WM47</accession>
<dbReference type="PROSITE" id="PS50240">
    <property type="entry name" value="TRYPSIN_DOM"/>
    <property type="match status" value="1"/>
</dbReference>
<dbReference type="Gene3D" id="2.40.10.10">
    <property type="entry name" value="Trypsin-like serine proteases"/>
    <property type="match status" value="1"/>
</dbReference>
<name>A0A1A9WM47_9MUSC</name>
<keyword evidence="2" id="KW-0812">Transmembrane</keyword>
<keyword evidence="2" id="KW-1133">Transmembrane helix</keyword>
<dbReference type="CDD" id="cd00190">
    <property type="entry name" value="Tryp_SPc"/>
    <property type="match status" value="1"/>
</dbReference>